<gene>
    <name evidence="1" type="ORF">RUMCAL_01907</name>
</gene>
<dbReference type="PATRIC" id="fig|411473.3.peg.1567"/>
<dbReference type="Proteomes" id="UP000016662">
    <property type="component" value="Unassembled WGS sequence"/>
</dbReference>
<dbReference type="AlphaFoldDB" id="U2M5X8"/>
<dbReference type="EMBL" id="AWVF01000236">
    <property type="protein sequence ID" value="ERJ94738.1"/>
    <property type="molecule type" value="Genomic_DNA"/>
</dbReference>
<evidence type="ECO:0000313" key="2">
    <source>
        <dbReference type="Proteomes" id="UP000016662"/>
    </source>
</evidence>
<reference evidence="1 2" key="1">
    <citation type="submission" date="2013-07" db="EMBL/GenBank/DDBJ databases">
        <authorList>
            <person name="Weinstock G."/>
            <person name="Sodergren E."/>
            <person name="Wylie T."/>
            <person name="Fulton L."/>
            <person name="Fulton R."/>
            <person name="Fronick C."/>
            <person name="O'Laughlin M."/>
            <person name="Godfrey J."/>
            <person name="Miner T."/>
            <person name="Herter B."/>
            <person name="Appelbaum E."/>
            <person name="Cordes M."/>
            <person name="Lek S."/>
            <person name="Wollam A."/>
            <person name="Pepin K.H."/>
            <person name="Palsikar V.B."/>
            <person name="Mitreva M."/>
            <person name="Wilson R.K."/>
        </authorList>
    </citation>
    <scope>NUCLEOTIDE SEQUENCE [LARGE SCALE GENOMIC DNA]</scope>
    <source>
        <strain evidence="1 2">ATCC 27760</strain>
    </source>
</reference>
<organism evidence="1 2">
    <name type="scientific">Ruminococcus callidus ATCC 27760</name>
    <dbReference type="NCBI Taxonomy" id="411473"/>
    <lineage>
        <taxon>Bacteria</taxon>
        <taxon>Bacillati</taxon>
        <taxon>Bacillota</taxon>
        <taxon>Clostridia</taxon>
        <taxon>Eubacteriales</taxon>
        <taxon>Oscillospiraceae</taxon>
        <taxon>Ruminococcus</taxon>
    </lineage>
</organism>
<proteinExistence type="predicted"/>
<evidence type="ECO:0000313" key="1">
    <source>
        <dbReference type="EMBL" id="ERJ94738.1"/>
    </source>
</evidence>
<keyword evidence="2" id="KW-1185">Reference proteome</keyword>
<dbReference type="STRING" id="411473.RUMCAL_01907"/>
<name>U2M5X8_9FIRM</name>
<dbReference type="HOGENOM" id="CLU_1814408_0_0_9"/>
<protein>
    <submittedName>
        <fullName evidence="1">Uncharacterized protein</fullName>
    </submittedName>
</protein>
<accession>U2M5X8</accession>
<sequence>MGRNAAQTVTKAAKNCTANEELRLHRLVDPPRDPHQRLFQSRAGQAPERAAYGGAYAVKVIEDVQDKYGNYCIIFKSTNLRLIYDWLHTHYSGNGFKFAIVIDLSIDYDYEEPTETLVYFLDEITEEVLDYAGFKLANADET</sequence>
<comment type="caution">
    <text evidence="1">The sequence shown here is derived from an EMBL/GenBank/DDBJ whole genome shotgun (WGS) entry which is preliminary data.</text>
</comment>